<dbReference type="Proteomes" id="UP001300261">
    <property type="component" value="Unassembled WGS sequence"/>
</dbReference>
<organism evidence="1 2">
    <name type="scientific">Roseibium salinum</name>
    <dbReference type="NCBI Taxonomy" id="1604349"/>
    <lineage>
        <taxon>Bacteria</taxon>
        <taxon>Pseudomonadati</taxon>
        <taxon>Pseudomonadota</taxon>
        <taxon>Alphaproteobacteria</taxon>
        <taxon>Hyphomicrobiales</taxon>
        <taxon>Stappiaceae</taxon>
        <taxon>Roseibium</taxon>
    </lineage>
</organism>
<gene>
    <name evidence="1" type="ORF">ON753_17815</name>
</gene>
<evidence type="ECO:0000313" key="1">
    <source>
        <dbReference type="EMBL" id="MCX2724209.1"/>
    </source>
</evidence>
<sequence length="220" mass="25022">MTDHALSPAPCPRLGDPYAASETDRIARLEEILLTVPHVMRILEAIRSMDLPDAWLVSGGIYQTVWNVMTGRPHFHGMKDFDVIYFAGTDLSYEAEDAVITRVNALLPDLASLLEVRNQARVHLWYEQRFGRPYRPLDCSMDSLTTYAARTHAVAARLDRQGRLVVNAPFGLANLFGMRLVPNYGQPNRETYVEKARRMKALWPELEIVDWAEERGPDVL</sequence>
<reference evidence="1 2" key="1">
    <citation type="journal article" date="2016" name="Int. J. Syst. Evol. Microbiol.">
        <title>Labrenzia salina sp. nov., isolated from the rhizosphere of the halophyte Arthrocnemum macrostachyum.</title>
        <authorList>
            <person name="Camacho M."/>
            <person name="Redondo-Gomez S."/>
            <person name="Rodriguez-Llorente I."/>
            <person name="Rohde M."/>
            <person name="Sproer C."/>
            <person name="Schumann P."/>
            <person name="Klenk H.P."/>
            <person name="Montero-Calasanz M.D.C."/>
        </authorList>
    </citation>
    <scope>NUCLEOTIDE SEQUENCE [LARGE SCALE GENOMIC DNA]</scope>
    <source>
        <strain evidence="1 2">DSM 29163</strain>
    </source>
</reference>
<keyword evidence="2" id="KW-1185">Reference proteome</keyword>
<name>A0ABT3R4M5_9HYPH</name>
<protein>
    <submittedName>
        <fullName evidence="1">Nucleotidyltransferase family protein</fullName>
    </submittedName>
</protein>
<accession>A0ABT3R4M5</accession>
<evidence type="ECO:0000313" key="2">
    <source>
        <dbReference type="Proteomes" id="UP001300261"/>
    </source>
</evidence>
<dbReference type="InterPro" id="IPR009267">
    <property type="entry name" value="NTP_transf_6"/>
</dbReference>
<dbReference type="EMBL" id="JAPEVI010000003">
    <property type="protein sequence ID" value="MCX2724209.1"/>
    <property type="molecule type" value="Genomic_DNA"/>
</dbReference>
<comment type="caution">
    <text evidence="1">The sequence shown here is derived from an EMBL/GenBank/DDBJ whole genome shotgun (WGS) entry which is preliminary data.</text>
</comment>
<dbReference type="RefSeq" id="WP_265964045.1">
    <property type="nucleotide sequence ID" value="NZ_JAPEVI010000003.1"/>
</dbReference>
<dbReference type="PANTHER" id="PTHR39166:SF1">
    <property type="entry name" value="BLL1166 PROTEIN"/>
    <property type="match status" value="1"/>
</dbReference>
<proteinExistence type="predicted"/>
<dbReference type="PANTHER" id="PTHR39166">
    <property type="entry name" value="BLL1166 PROTEIN"/>
    <property type="match status" value="1"/>
</dbReference>
<dbReference type="Pfam" id="PF06042">
    <property type="entry name" value="NTP_transf_6"/>
    <property type="match status" value="1"/>
</dbReference>